<dbReference type="AlphaFoldDB" id="A0A7T0G348"/>
<dbReference type="CDD" id="cd02440">
    <property type="entry name" value="AdoMet_MTases"/>
    <property type="match status" value="1"/>
</dbReference>
<accession>A0A7T0G348</accession>
<dbReference type="PANTHER" id="PTHR43464:SF19">
    <property type="entry name" value="UBIQUINONE BIOSYNTHESIS O-METHYLTRANSFERASE, MITOCHONDRIAL"/>
    <property type="match status" value="1"/>
</dbReference>
<dbReference type="EMBL" id="CP048620">
    <property type="protein sequence ID" value="QPJ64876.1"/>
    <property type="molecule type" value="Genomic_DNA"/>
</dbReference>
<dbReference type="Gene3D" id="3.40.50.150">
    <property type="entry name" value="Vaccinia Virus protein VP39"/>
    <property type="match status" value="1"/>
</dbReference>
<proteinExistence type="predicted"/>
<dbReference type="InterPro" id="IPR029063">
    <property type="entry name" value="SAM-dependent_MTases_sf"/>
</dbReference>
<dbReference type="KEGG" id="nva:G3M78_05545"/>
<dbReference type="PANTHER" id="PTHR43464">
    <property type="entry name" value="METHYLTRANSFERASE"/>
    <property type="match status" value="1"/>
</dbReference>
<organism evidence="5 6">
    <name type="scientific">Candidatus Nitrohelix vancouverensis</name>
    <dbReference type="NCBI Taxonomy" id="2705534"/>
    <lineage>
        <taxon>Bacteria</taxon>
        <taxon>Pseudomonadati</taxon>
        <taxon>Nitrospinota/Tectimicrobiota group</taxon>
        <taxon>Nitrospinota</taxon>
        <taxon>Nitrospinia</taxon>
        <taxon>Nitrospinales</taxon>
        <taxon>Nitrospinaceae</taxon>
        <taxon>Candidatus Nitrohelix</taxon>
    </lineage>
</organism>
<dbReference type="SUPFAM" id="SSF53335">
    <property type="entry name" value="S-adenosyl-L-methionine-dependent methyltransferases"/>
    <property type="match status" value="1"/>
</dbReference>
<keyword evidence="1 5" id="KW-0489">Methyltransferase</keyword>
<evidence type="ECO:0000256" key="2">
    <source>
        <dbReference type="ARBA" id="ARBA00022679"/>
    </source>
</evidence>
<evidence type="ECO:0000313" key="5">
    <source>
        <dbReference type="EMBL" id="QPJ64876.1"/>
    </source>
</evidence>
<dbReference type="GO" id="GO:0008168">
    <property type="term" value="F:methyltransferase activity"/>
    <property type="evidence" value="ECO:0007669"/>
    <property type="project" value="UniProtKB-KW"/>
</dbReference>
<feature type="domain" description="Methyltransferase type 12" evidence="4">
    <location>
        <begin position="65"/>
        <end position="160"/>
    </location>
</feature>
<name>A0A7T0G348_9BACT</name>
<reference evidence="6" key="1">
    <citation type="submission" date="2020-02" db="EMBL/GenBank/DDBJ databases">
        <title>Genomic and physiological characterization of two novel Nitrospinaceae genera.</title>
        <authorList>
            <person name="Mueller A.J."/>
            <person name="Jung M.-Y."/>
            <person name="Strachan C.R."/>
            <person name="Herbold C.W."/>
            <person name="Kirkegaard R.H."/>
            <person name="Daims H."/>
        </authorList>
    </citation>
    <scope>NUCLEOTIDE SEQUENCE [LARGE SCALE GENOMIC DNA]</scope>
</reference>
<dbReference type="Pfam" id="PF08242">
    <property type="entry name" value="Methyltransf_12"/>
    <property type="match status" value="1"/>
</dbReference>
<evidence type="ECO:0000313" key="6">
    <source>
        <dbReference type="Proteomes" id="UP000594464"/>
    </source>
</evidence>
<dbReference type="GO" id="GO:0032259">
    <property type="term" value="P:methylation"/>
    <property type="evidence" value="ECO:0007669"/>
    <property type="project" value="UniProtKB-KW"/>
</dbReference>
<evidence type="ECO:0000259" key="4">
    <source>
        <dbReference type="Pfam" id="PF08242"/>
    </source>
</evidence>
<keyword evidence="2 5" id="KW-0808">Transferase</keyword>
<sequence length="269" mass="31003">METYSEQSESLPKRILHENREVHALEGPLYLSRHPEQTNFYQSKILKRTVDRVCSELGRPGGTILDAGCGTGYLFLELLRRGFSVTGVDLSDAMLKALEAQLLDSERSRARLQAQDIESFLTTDSAQYDVVTASALLHHLYDPSDVLARLSERVKPGGLLLIFFEPLKQAIASPWRYRLHRMLTHAHESVYRMEMALRGISLFEEKYELADYQRKFGGIDPYEMAELLKAKDWNILEIEKYCSRRYGLAAWIANRWLKSENTFNLLARK</sequence>
<gene>
    <name evidence="5" type="ORF">G3M78_05545</name>
</gene>
<dbReference type="Proteomes" id="UP000594464">
    <property type="component" value="Chromosome"/>
</dbReference>
<evidence type="ECO:0000256" key="3">
    <source>
        <dbReference type="ARBA" id="ARBA00022691"/>
    </source>
</evidence>
<evidence type="ECO:0000256" key="1">
    <source>
        <dbReference type="ARBA" id="ARBA00022603"/>
    </source>
</evidence>
<protein>
    <submittedName>
        <fullName evidence="5">Class I SAM-dependent methyltransferase</fullName>
    </submittedName>
</protein>
<keyword evidence="3" id="KW-0949">S-adenosyl-L-methionine</keyword>
<dbReference type="InterPro" id="IPR013217">
    <property type="entry name" value="Methyltransf_12"/>
</dbReference>